<keyword evidence="4" id="KW-1003">Cell membrane</keyword>
<dbReference type="Pfam" id="PF07963">
    <property type="entry name" value="N_methyl"/>
    <property type="match status" value="1"/>
</dbReference>
<evidence type="ECO:0000256" key="8">
    <source>
        <dbReference type="ARBA" id="ARBA00022989"/>
    </source>
</evidence>
<dbReference type="SUPFAM" id="SSF54523">
    <property type="entry name" value="Pili subunits"/>
    <property type="match status" value="1"/>
</dbReference>
<evidence type="ECO:0000256" key="2">
    <source>
        <dbReference type="ARBA" id="ARBA00009984"/>
    </source>
</evidence>
<dbReference type="PROSITE" id="PS00409">
    <property type="entry name" value="PROKAR_NTER_METHYL"/>
    <property type="match status" value="1"/>
</dbReference>
<protein>
    <recommendedName>
        <fullName evidence="3">Type II secretion system core protein G</fullName>
    </recommendedName>
</protein>
<gene>
    <name evidence="12" type="ORF">ALQ65_04361</name>
</gene>
<keyword evidence="6" id="KW-0997">Cell inner membrane</keyword>
<dbReference type="PANTHER" id="PTHR30093">
    <property type="entry name" value="GENERAL SECRETION PATHWAY PROTEIN G"/>
    <property type="match status" value="1"/>
</dbReference>
<evidence type="ECO:0000256" key="9">
    <source>
        <dbReference type="ARBA" id="ARBA00023136"/>
    </source>
</evidence>
<feature type="transmembrane region" description="Helical" evidence="10">
    <location>
        <begin position="20"/>
        <end position="41"/>
    </location>
</feature>
<comment type="subcellular location">
    <subcellularLocation>
        <location evidence="1">Cell inner membrane</location>
        <topology evidence="1">Single-pass membrane protein</topology>
    </subcellularLocation>
</comment>
<dbReference type="NCBIfam" id="TIGR02532">
    <property type="entry name" value="IV_pilin_GFxxxE"/>
    <property type="match status" value="1"/>
</dbReference>
<dbReference type="PANTHER" id="PTHR30093:SF44">
    <property type="entry name" value="TYPE II SECRETION SYSTEM CORE PROTEIN G"/>
    <property type="match status" value="1"/>
</dbReference>
<evidence type="ECO:0000256" key="5">
    <source>
        <dbReference type="ARBA" id="ARBA00022481"/>
    </source>
</evidence>
<dbReference type="NCBIfam" id="TIGR01710">
    <property type="entry name" value="typeII_sec_gspG"/>
    <property type="match status" value="1"/>
</dbReference>
<dbReference type="InterPro" id="IPR045584">
    <property type="entry name" value="Pilin-like"/>
</dbReference>
<evidence type="ECO:0000256" key="3">
    <source>
        <dbReference type="ARBA" id="ARBA00020042"/>
    </source>
</evidence>
<keyword evidence="8 10" id="KW-1133">Transmembrane helix</keyword>
<evidence type="ECO:0000256" key="4">
    <source>
        <dbReference type="ARBA" id="ARBA00022475"/>
    </source>
</evidence>
<dbReference type="InterPro" id="IPR013545">
    <property type="entry name" value="T2SS_protein-GspG_C"/>
</dbReference>
<evidence type="ECO:0000256" key="7">
    <source>
        <dbReference type="ARBA" id="ARBA00022692"/>
    </source>
</evidence>
<name>A0A0P9MR69_9PSED</name>
<evidence type="ECO:0000256" key="6">
    <source>
        <dbReference type="ARBA" id="ARBA00022519"/>
    </source>
</evidence>
<evidence type="ECO:0000259" key="11">
    <source>
        <dbReference type="Pfam" id="PF08334"/>
    </source>
</evidence>
<reference evidence="12 13" key="1">
    <citation type="submission" date="2018-08" db="EMBL/GenBank/DDBJ databases">
        <title>Recombination of ecologically and evolutionarily significant loci maintains genetic cohesion in the Pseudomonas syringae species complex.</title>
        <authorList>
            <person name="Dillon M."/>
            <person name="Thakur S."/>
            <person name="Almeida R.N.D."/>
            <person name="Weir B.S."/>
            <person name="Guttman D.S."/>
        </authorList>
    </citation>
    <scope>NUCLEOTIDE SEQUENCE [LARGE SCALE GENOMIC DNA]</scope>
    <source>
        <strain evidence="12 13">ICMP 12341</strain>
    </source>
</reference>
<dbReference type="EMBL" id="RBOV01000135">
    <property type="protein sequence ID" value="RMN12615.1"/>
    <property type="molecule type" value="Genomic_DNA"/>
</dbReference>
<accession>A0A0P9MR69</accession>
<dbReference type="GO" id="GO:0015627">
    <property type="term" value="C:type II protein secretion system complex"/>
    <property type="evidence" value="ECO:0007669"/>
    <property type="project" value="InterPro"/>
</dbReference>
<dbReference type="Proteomes" id="UP000271468">
    <property type="component" value="Unassembled WGS sequence"/>
</dbReference>
<dbReference type="PRINTS" id="PR00813">
    <property type="entry name" value="BCTERIALGSPG"/>
</dbReference>
<dbReference type="AlphaFoldDB" id="A0A0P9MR69"/>
<evidence type="ECO:0000256" key="10">
    <source>
        <dbReference type="SAM" id="Phobius"/>
    </source>
</evidence>
<keyword evidence="7 10" id="KW-0812">Transmembrane</keyword>
<feature type="domain" description="Type II secretion system protein GspG C-terminal" evidence="11">
    <location>
        <begin position="43"/>
        <end position="149"/>
    </location>
</feature>
<evidence type="ECO:0000256" key="1">
    <source>
        <dbReference type="ARBA" id="ARBA00004377"/>
    </source>
</evidence>
<comment type="similarity">
    <text evidence="2">Belongs to the GSP G family.</text>
</comment>
<evidence type="ECO:0000313" key="13">
    <source>
        <dbReference type="Proteomes" id="UP000271468"/>
    </source>
</evidence>
<organism evidence="12 13">
    <name type="scientific">Pseudomonas syringae pv. coriandricola</name>
    <dbReference type="NCBI Taxonomy" id="264453"/>
    <lineage>
        <taxon>Bacteria</taxon>
        <taxon>Pseudomonadati</taxon>
        <taxon>Pseudomonadota</taxon>
        <taxon>Gammaproteobacteria</taxon>
        <taxon>Pseudomonadales</taxon>
        <taxon>Pseudomonadaceae</taxon>
        <taxon>Pseudomonas</taxon>
    </lineage>
</organism>
<dbReference type="Pfam" id="PF08334">
    <property type="entry name" value="T2SSG"/>
    <property type="match status" value="1"/>
</dbReference>
<dbReference type="InterPro" id="IPR010054">
    <property type="entry name" value="Type2_sec_GspG"/>
</dbReference>
<dbReference type="Gene3D" id="3.30.700.10">
    <property type="entry name" value="Glycoprotein, Type 4 Pilin"/>
    <property type="match status" value="1"/>
</dbReference>
<proteinExistence type="inferred from homology"/>
<evidence type="ECO:0000313" key="12">
    <source>
        <dbReference type="EMBL" id="RMN12615.1"/>
    </source>
</evidence>
<dbReference type="InterPro" id="IPR000983">
    <property type="entry name" value="Bac_GSPG_pilin"/>
</dbReference>
<dbReference type="GO" id="GO:0015628">
    <property type="term" value="P:protein secretion by the type II secretion system"/>
    <property type="evidence" value="ECO:0007669"/>
    <property type="project" value="InterPro"/>
</dbReference>
<sequence>MDMDVVCVKSCSAGHPGQGGFTLIEIMVVVVILGILAAVVVPKVLDRPDQARATAARQDVAGLMQALKLYRLDHGTYPNQSQGLKVLVERPANVNKSNWRAYVERLPDDPWGRPYNYLNPGVNGEVDVFSLGADGQPDGEGVNADIGSWQL</sequence>
<comment type="caution">
    <text evidence="12">The sequence shown here is derived from an EMBL/GenBank/DDBJ whole genome shotgun (WGS) entry which is preliminary data.</text>
</comment>
<dbReference type="GO" id="GO:0005886">
    <property type="term" value="C:plasma membrane"/>
    <property type="evidence" value="ECO:0007669"/>
    <property type="project" value="UniProtKB-SubCell"/>
</dbReference>
<dbReference type="InterPro" id="IPR012902">
    <property type="entry name" value="N_methyl_site"/>
</dbReference>
<keyword evidence="9 10" id="KW-0472">Membrane</keyword>
<keyword evidence="5" id="KW-0488">Methylation</keyword>